<reference evidence="2" key="1">
    <citation type="journal article" date="2020" name="Stud. Mycol.">
        <title>101 Dothideomycetes genomes: a test case for predicting lifestyles and emergence of pathogens.</title>
        <authorList>
            <person name="Haridas S."/>
            <person name="Albert R."/>
            <person name="Binder M."/>
            <person name="Bloem J."/>
            <person name="Labutti K."/>
            <person name="Salamov A."/>
            <person name="Andreopoulos B."/>
            <person name="Baker S."/>
            <person name="Barry K."/>
            <person name="Bills G."/>
            <person name="Bluhm B."/>
            <person name="Cannon C."/>
            <person name="Castanera R."/>
            <person name="Culley D."/>
            <person name="Daum C."/>
            <person name="Ezra D."/>
            <person name="Gonzalez J."/>
            <person name="Henrissat B."/>
            <person name="Kuo A."/>
            <person name="Liang C."/>
            <person name="Lipzen A."/>
            <person name="Lutzoni F."/>
            <person name="Magnuson J."/>
            <person name="Mondo S."/>
            <person name="Nolan M."/>
            <person name="Ohm R."/>
            <person name="Pangilinan J."/>
            <person name="Park H.-J."/>
            <person name="Ramirez L."/>
            <person name="Alfaro M."/>
            <person name="Sun H."/>
            <person name="Tritt A."/>
            <person name="Yoshinaga Y."/>
            <person name="Zwiers L.-H."/>
            <person name="Turgeon B."/>
            <person name="Goodwin S."/>
            <person name="Spatafora J."/>
            <person name="Crous P."/>
            <person name="Grigoriev I."/>
        </authorList>
    </citation>
    <scope>NUCLEOTIDE SEQUENCE</scope>
    <source>
        <strain evidence="2">CBS 122367</strain>
    </source>
</reference>
<dbReference type="Proteomes" id="UP000799291">
    <property type="component" value="Unassembled WGS sequence"/>
</dbReference>
<dbReference type="OrthoDB" id="429813at2759"/>
<dbReference type="EMBL" id="MU005576">
    <property type="protein sequence ID" value="KAF2686919.1"/>
    <property type="molecule type" value="Genomic_DNA"/>
</dbReference>
<dbReference type="InterPro" id="IPR000873">
    <property type="entry name" value="AMP-dep_synth/lig_dom"/>
</dbReference>
<dbReference type="Pfam" id="PF00501">
    <property type="entry name" value="AMP-binding"/>
    <property type="match status" value="1"/>
</dbReference>
<accession>A0A6G1J9V2</accession>
<evidence type="ECO:0000259" key="1">
    <source>
        <dbReference type="Pfam" id="PF00501"/>
    </source>
</evidence>
<name>A0A6G1J9V2_9PLEO</name>
<dbReference type="PANTHER" id="PTHR43201">
    <property type="entry name" value="ACYL-COA SYNTHETASE"/>
    <property type="match status" value="1"/>
</dbReference>
<dbReference type="PANTHER" id="PTHR43201:SF3">
    <property type="entry name" value="ENZYME, PUTATIVE (JCVI)-RELATED"/>
    <property type="match status" value="1"/>
</dbReference>
<evidence type="ECO:0000313" key="3">
    <source>
        <dbReference type="Proteomes" id="UP000799291"/>
    </source>
</evidence>
<feature type="domain" description="AMP-dependent synthetase/ligase" evidence="1">
    <location>
        <begin position="28"/>
        <end position="331"/>
    </location>
</feature>
<evidence type="ECO:0000313" key="2">
    <source>
        <dbReference type="EMBL" id="KAF2686919.1"/>
    </source>
</evidence>
<sequence>MSFWNTVMDAQGEVRYGQRLIPSLIDDIAANDPDRVCFSFPQTANLQDGLQNLTFRIFANAINKTAHFIQREIGRSSMFETVMYMGYPDVRHFIVLIALIKTGHKALFSSHRNSVAVHADLIKRTDCAILLHTAGFPVSGILETCRMESLCMPDLEYLLDDSPFEGFPYDKTWEEAKNHPVMVVDTLGSTGLPKPVVWTHWTLSTGGPYRLTPPIDGRPTLWGVFTSCKRAYMALPIFRGAGIGIGISVACFTQTTIVLGLPGQETADTLKAIFELTDLDAINARPATLEEVATRPDIMARFNRLEFVAVVGGALSNGASEKLSQHVRIYTLMANTEPINSVQSASDP</sequence>
<protein>
    <submittedName>
        <fullName evidence="2">Acetyl-CoA synthetase-like protein</fullName>
    </submittedName>
</protein>
<dbReference type="InterPro" id="IPR042099">
    <property type="entry name" value="ANL_N_sf"/>
</dbReference>
<organism evidence="2 3">
    <name type="scientific">Lentithecium fluviatile CBS 122367</name>
    <dbReference type="NCBI Taxonomy" id="1168545"/>
    <lineage>
        <taxon>Eukaryota</taxon>
        <taxon>Fungi</taxon>
        <taxon>Dikarya</taxon>
        <taxon>Ascomycota</taxon>
        <taxon>Pezizomycotina</taxon>
        <taxon>Dothideomycetes</taxon>
        <taxon>Pleosporomycetidae</taxon>
        <taxon>Pleosporales</taxon>
        <taxon>Massarineae</taxon>
        <taxon>Lentitheciaceae</taxon>
        <taxon>Lentithecium</taxon>
    </lineage>
</organism>
<dbReference type="AlphaFoldDB" id="A0A6G1J9V2"/>
<dbReference type="SUPFAM" id="SSF56801">
    <property type="entry name" value="Acetyl-CoA synthetase-like"/>
    <property type="match status" value="1"/>
</dbReference>
<keyword evidence="3" id="KW-1185">Reference proteome</keyword>
<dbReference type="GO" id="GO:0006631">
    <property type="term" value="P:fatty acid metabolic process"/>
    <property type="evidence" value="ECO:0007669"/>
    <property type="project" value="TreeGrafter"/>
</dbReference>
<dbReference type="Gene3D" id="3.40.50.12780">
    <property type="entry name" value="N-terminal domain of ligase-like"/>
    <property type="match status" value="1"/>
</dbReference>
<gene>
    <name evidence="2" type="ORF">K458DRAFT_204256</name>
</gene>
<proteinExistence type="predicted"/>
<dbReference type="GO" id="GO:0031956">
    <property type="term" value="F:medium-chain fatty acid-CoA ligase activity"/>
    <property type="evidence" value="ECO:0007669"/>
    <property type="project" value="TreeGrafter"/>
</dbReference>